<keyword evidence="1" id="KW-1133">Transmembrane helix</keyword>
<organism evidence="2 3">
    <name type="scientific">Rosenbergiella australiborealis</name>
    <dbReference type="NCBI Taxonomy" id="1544696"/>
    <lineage>
        <taxon>Bacteria</taxon>
        <taxon>Pseudomonadati</taxon>
        <taxon>Pseudomonadota</taxon>
        <taxon>Gammaproteobacteria</taxon>
        <taxon>Enterobacterales</taxon>
        <taxon>Erwiniaceae</taxon>
        <taxon>Rosenbergiella</taxon>
    </lineage>
</organism>
<keyword evidence="1" id="KW-0812">Transmembrane</keyword>
<reference evidence="2 3" key="1">
    <citation type="submission" date="2020-04" db="EMBL/GenBank/DDBJ databases">
        <title>Genome sequencing of Rosenbergiella species.</title>
        <authorList>
            <person name="Alvarez-Perez S."/>
            <person name="Lievens B."/>
        </authorList>
    </citation>
    <scope>NUCLEOTIDE SEQUENCE [LARGE SCALE GENOMIC DNA]</scope>
    <source>
        <strain evidence="2 3">CdVSA20.1</strain>
    </source>
</reference>
<dbReference type="EMBL" id="JABBFO010000003">
    <property type="protein sequence ID" value="MBT0726819.1"/>
    <property type="molecule type" value="Genomic_DNA"/>
</dbReference>
<dbReference type="Proteomes" id="UP000786875">
    <property type="component" value="Unassembled WGS sequence"/>
</dbReference>
<feature type="transmembrane region" description="Helical" evidence="1">
    <location>
        <begin position="12"/>
        <end position="32"/>
    </location>
</feature>
<proteinExistence type="predicted"/>
<name>A0ABS5T392_9GAMM</name>
<dbReference type="RefSeq" id="WP_214212633.1">
    <property type="nucleotide sequence ID" value="NZ_JABBFO010000003.1"/>
</dbReference>
<protein>
    <submittedName>
        <fullName evidence="2">Uncharacterized protein</fullName>
    </submittedName>
</protein>
<comment type="caution">
    <text evidence="2">The sequence shown here is derived from an EMBL/GenBank/DDBJ whole genome shotgun (WGS) entry which is preliminary data.</text>
</comment>
<accession>A0ABS5T392</accession>
<feature type="transmembrane region" description="Helical" evidence="1">
    <location>
        <begin position="80"/>
        <end position="97"/>
    </location>
</feature>
<dbReference type="PROSITE" id="PS51257">
    <property type="entry name" value="PROKAR_LIPOPROTEIN"/>
    <property type="match status" value="1"/>
</dbReference>
<feature type="transmembrane region" description="Helical" evidence="1">
    <location>
        <begin position="138"/>
        <end position="156"/>
    </location>
</feature>
<keyword evidence="1" id="KW-0472">Membrane</keyword>
<gene>
    <name evidence="2" type="ORF">HGT73_05380</name>
</gene>
<evidence type="ECO:0000313" key="2">
    <source>
        <dbReference type="EMBL" id="MBT0726819.1"/>
    </source>
</evidence>
<sequence>MKGIVFSLYERDSYHIPLITVFLYACSCSYEMGVANYNHIPISLISMGMTNIIWNVTTSVVFLFPILLIEIILSRLNFSSALKFVVSNVLFISYLVYSSSANISFVPLLGLSSAFILSLQYIFFSFSYEGDVNKRNELIMIFIFVITTISICYFIGSYPKTESRMDVVSIKNKQYKLITTYGDNIFVKDENNKTIWLRADADNEIKIN</sequence>
<feature type="transmembrane region" description="Helical" evidence="1">
    <location>
        <begin position="103"/>
        <end position="126"/>
    </location>
</feature>
<feature type="transmembrane region" description="Helical" evidence="1">
    <location>
        <begin position="52"/>
        <end position="73"/>
    </location>
</feature>
<evidence type="ECO:0000313" key="3">
    <source>
        <dbReference type="Proteomes" id="UP000786875"/>
    </source>
</evidence>
<keyword evidence="3" id="KW-1185">Reference proteome</keyword>
<evidence type="ECO:0000256" key="1">
    <source>
        <dbReference type="SAM" id="Phobius"/>
    </source>
</evidence>